<name>A0AAU7CPG5_9BACT</name>
<dbReference type="Gene3D" id="3.40.50.720">
    <property type="entry name" value="NAD(P)-binding Rossmann-like Domain"/>
    <property type="match status" value="1"/>
</dbReference>
<dbReference type="AlphaFoldDB" id="A0AAU7CPG5"/>
<dbReference type="SUPFAM" id="SSF51735">
    <property type="entry name" value="NAD(P)-binding Rossmann-fold domains"/>
    <property type="match status" value="1"/>
</dbReference>
<proteinExistence type="predicted"/>
<dbReference type="InterPro" id="IPR000683">
    <property type="entry name" value="Gfo/Idh/MocA-like_OxRdtase_N"/>
</dbReference>
<feature type="domain" description="Gfo/Idh/MocA-like oxidoreductase N-terminal" evidence="3">
    <location>
        <begin position="23"/>
        <end position="141"/>
    </location>
</feature>
<dbReference type="InterPro" id="IPR036291">
    <property type="entry name" value="NAD(P)-bd_dom_sf"/>
</dbReference>
<evidence type="ECO:0000256" key="2">
    <source>
        <dbReference type="SAM" id="MobiDB-lite"/>
    </source>
</evidence>
<organism evidence="5">
    <name type="scientific">Singulisphaera sp. Ch08</name>
    <dbReference type="NCBI Taxonomy" id="3120278"/>
    <lineage>
        <taxon>Bacteria</taxon>
        <taxon>Pseudomonadati</taxon>
        <taxon>Planctomycetota</taxon>
        <taxon>Planctomycetia</taxon>
        <taxon>Isosphaerales</taxon>
        <taxon>Isosphaeraceae</taxon>
        <taxon>Singulisphaera</taxon>
    </lineage>
</organism>
<feature type="region of interest" description="Disordered" evidence="2">
    <location>
        <begin position="348"/>
        <end position="370"/>
    </location>
</feature>
<dbReference type="GO" id="GO:0000166">
    <property type="term" value="F:nucleotide binding"/>
    <property type="evidence" value="ECO:0007669"/>
    <property type="project" value="InterPro"/>
</dbReference>
<dbReference type="InterPro" id="IPR055170">
    <property type="entry name" value="GFO_IDH_MocA-like_dom"/>
</dbReference>
<reference evidence="5" key="1">
    <citation type="submission" date="2024-05" db="EMBL/GenBank/DDBJ databases">
        <title>Planctomycetes of the genus Singulisphaera possess chitinolytic capabilities.</title>
        <authorList>
            <person name="Ivanova A."/>
        </authorList>
    </citation>
    <scope>NUCLEOTIDE SEQUENCE</scope>
    <source>
        <strain evidence="5">Ch08T</strain>
    </source>
</reference>
<dbReference type="Pfam" id="PF01408">
    <property type="entry name" value="GFO_IDH_MocA"/>
    <property type="match status" value="1"/>
</dbReference>
<dbReference type="EMBL" id="CP155447">
    <property type="protein sequence ID" value="XBH07343.1"/>
    <property type="molecule type" value="Genomic_DNA"/>
</dbReference>
<evidence type="ECO:0000256" key="1">
    <source>
        <dbReference type="ARBA" id="ARBA00023002"/>
    </source>
</evidence>
<dbReference type="GO" id="GO:0016491">
    <property type="term" value="F:oxidoreductase activity"/>
    <property type="evidence" value="ECO:0007669"/>
    <property type="project" value="UniProtKB-KW"/>
</dbReference>
<sequence>MTPFDRIQCLDLSWSVPPDVGELRVAILGAGKMARLHLEALKSLPGVRLEAICSRSGTSAERLAGEFGIPRSYRDAARLLEETRPDAVFVAVSHAVTLEIASLVLEAGVPCLLEKPAGFRSVQTADLAGLADASHCLNIVGLNRRYYSTIQQALLAVWQQGPVRGVLVEAHEPILEYRSRREFDGELYDRWMVANTIHAIDLLRLIGGEVAEVRGLGQCINEPHGDHFSATVGFVGGAIGTFVAHWNSARGFGLKIYGDGVTAELWPLEQAFLRYDTGRRLKLTPDPVDIRCKPGLYAQDADFLQSVCDRTPAPFPASDLHDNVRTMRLVEAISGVVTVQAVDSPCLGAGAGEPNGSVSQPGRSHELRLS</sequence>
<dbReference type="RefSeq" id="WP_406700180.1">
    <property type="nucleotide sequence ID" value="NZ_CP155447.1"/>
</dbReference>
<dbReference type="Gene3D" id="3.30.360.10">
    <property type="entry name" value="Dihydrodipicolinate Reductase, domain 2"/>
    <property type="match status" value="1"/>
</dbReference>
<dbReference type="SUPFAM" id="SSF55347">
    <property type="entry name" value="Glyceraldehyde-3-phosphate dehydrogenase-like, C-terminal domain"/>
    <property type="match status" value="1"/>
</dbReference>
<gene>
    <name evidence="5" type="ORF">V5E97_15255</name>
</gene>
<accession>A0AAU7CPG5</accession>
<dbReference type="PANTHER" id="PTHR43818:SF11">
    <property type="entry name" value="BCDNA.GH03377"/>
    <property type="match status" value="1"/>
</dbReference>
<evidence type="ECO:0000259" key="3">
    <source>
        <dbReference type="Pfam" id="PF01408"/>
    </source>
</evidence>
<dbReference type="Pfam" id="PF22725">
    <property type="entry name" value="GFO_IDH_MocA_C3"/>
    <property type="match status" value="1"/>
</dbReference>
<feature type="domain" description="GFO/IDH/MocA-like oxidoreductase" evidence="4">
    <location>
        <begin position="161"/>
        <end position="259"/>
    </location>
</feature>
<dbReference type="InterPro" id="IPR050463">
    <property type="entry name" value="Gfo/Idh/MocA_oxidrdct_glycsds"/>
</dbReference>
<evidence type="ECO:0000313" key="5">
    <source>
        <dbReference type="EMBL" id="XBH07343.1"/>
    </source>
</evidence>
<dbReference type="PANTHER" id="PTHR43818">
    <property type="entry name" value="BCDNA.GH03377"/>
    <property type="match status" value="1"/>
</dbReference>
<protein>
    <submittedName>
        <fullName evidence="5">Gfo/Idh/MocA family oxidoreductase</fullName>
    </submittedName>
</protein>
<keyword evidence="1" id="KW-0560">Oxidoreductase</keyword>
<evidence type="ECO:0000259" key="4">
    <source>
        <dbReference type="Pfam" id="PF22725"/>
    </source>
</evidence>